<dbReference type="PANTHER" id="PTHR30487:SF0">
    <property type="entry name" value="PREPILIN LEADER PEPTIDASE_N-METHYLTRANSFERASE-RELATED"/>
    <property type="match status" value="1"/>
</dbReference>
<dbReference type="Gene3D" id="1.20.120.1220">
    <property type="match status" value="1"/>
</dbReference>
<dbReference type="Proteomes" id="UP000430692">
    <property type="component" value="Unassembled WGS sequence"/>
</dbReference>
<dbReference type="Pfam" id="PF01478">
    <property type="entry name" value="Peptidase_A24"/>
    <property type="match status" value="1"/>
</dbReference>
<evidence type="ECO:0000256" key="2">
    <source>
        <dbReference type="SAM" id="Phobius"/>
    </source>
</evidence>
<evidence type="ECO:0000313" key="5">
    <source>
        <dbReference type="Proteomes" id="UP000430692"/>
    </source>
</evidence>
<evidence type="ECO:0000313" key="4">
    <source>
        <dbReference type="EMBL" id="MXQ55335.1"/>
    </source>
</evidence>
<evidence type="ECO:0000259" key="3">
    <source>
        <dbReference type="Pfam" id="PF01478"/>
    </source>
</evidence>
<dbReference type="EMBL" id="WUUL01000013">
    <property type="protein sequence ID" value="MXQ55335.1"/>
    <property type="molecule type" value="Genomic_DNA"/>
</dbReference>
<dbReference type="AlphaFoldDB" id="A0A6I4VZH9"/>
<feature type="transmembrane region" description="Helical" evidence="2">
    <location>
        <begin position="38"/>
        <end position="59"/>
    </location>
</feature>
<feature type="transmembrane region" description="Helical" evidence="2">
    <location>
        <begin position="154"/>
        <end position="179"/>
    </location>
</feature>
<keyword evidence="2" id="KW-1133">Transmembrane helix</keyword>
<organism evidence="4 5">
    <name type="scientific">Shimazuella alba</name>
    <dbReference type="NCBI Taxonomy" id="2690964"/>
    <lineage>
        <taxon>Bacteria</taxon>
        <taxon>Bacillati</taxon>
        <taxon>Bacillota</taxon>
        <taxon>Bacilli</taxon>
        <taxon>Bacillales</taxon>
        <taxon>Thermoactinomycetaceae</taxon>
        <taxon>Shimazuella</taxon>
    </lineage>
</organism>
<feature type="transmembrane region" description="Helical" evidence="2">
    <location>
        <begin position="115"/>
        <end position="133"/>
    </location>
</feature>
<gene>
    <name evidence="4" type="ORF">GSM42_16755</name>
</gene>
<keyword evidence="2" id="KW-0812">Transmembrane</keyword>
<name>A0A6I4VZH9_9BACL</name>
<comment type="caution">
    <text evidence="4">The sequence shown here is derived from an EMBL/GenBank/DDBJ whole genome shotgun (WGS) entry which is preliminary data.</text>
</comment>
<accession>A0A6I4VZH9</accession>
<dbReference type="RefSeq" id="WP_160802685.1">
    <property type="nucleotide sequence ID" value="NZ_WUUL01000013.1"/>
</dbReference>
<comment type="similarity">
    <text evidence="1">Belongs to the peptidase A24 family.</text>
</comment>
<feature type="domain" description="Prepilin type IV endopeptidase peptidase" evidence="3">
    <location>
        <begin position="72"/>
        <end position="174"/>
    </location>
</feature>
<dbReference type="InterPro" id="IPR050882">
    <property type="entry name" value="Prepilin_peptidase/N-MTase"/>
</dbReference>
<feature type="transmembrane region" description="Helical" evidence="2">
    <location>
        <begin position="199"/>
        <end position="220"/>
    </location>
</feature>
<feature type="transmembrane region" description="Helical" evidence="2">
    <location>
        <begin position="91"/>
        <end position="109"/>
    </location>
</feature>
<reference evidence="4 5" key="1">
    <citation type="submission" date="2019-12" db="EMBL/GenBank/DDBJ databases">
        <title>Whole-genome analyses of novel actinobacteria.</title>
        <authorList>
            <person name="Sahin N."/>
            <person name="Saygin H."/>
        </authorList>
    </citation>
    <scope>NUCLEOTIDE SEQUENCE [LARGE SCALE GENOMIC DNA]</scope>
    <source>
        <strain evidence="4 5">KC615</strain>
    </source>
</reference>
<sequence>MIILEYLSIISIVLVSISSFYLPLLGKKLLAYRNISHEFLHSYSFLLAILGGVGGGLLFFQLHTILEIGIALLFLFLLLLIGWIDWHTSYIFDQLTIGGYVILVILLAMHDLPSLPYQIGISIVTYLILFSIAKGTNRLGQGDAKLMALCSLMISWEGVLFALWLASISGLLCVVFLFIRGKTFSLNQEFPFGPHLAFGAFFSYLVSLRCSIFFSCKSVLSTLLAHILY</sequence>
<feature type="transmembrane region" description="Helical" evidence="2">
    <location>
        <begin position="65"/>
        <end position="84"/>
    </location>
</feature>
<dbReference type="InterPro" id="IPR000045">
    <property type="entry name" value="Prepilin_IV_endopep_pep"/>
</dbReference>
<dbReference type="GO" id="GO:0006465">
    <property type="term" value="P:signal peptide processing"/>
    <property type="evidence" value="ECO:0007669"/>
    <property type="project" value="TreeGrafter"/>
</dbReference>
<keyword evidence="2" id="KW-0472">Membrane</keyword>
<feature type="transmembrane region" description="Helical" evidence="2">
    <location>
        <begin position="6"/>
        <end position="26"/>
    </location>
</feature>
<keyword evidence="5" id="KW-1185">Reference proteome</keyword>
<dbReference type="GO" id="GO:0004190">
    <property type="term" value="F:aspartic-type endopeptidase activity"/>
    <property type="evidence" value="ECO:0007669"/>
    <property type="project" value="InterPro"/>
</dbReference>
<proteinExistence type="inferred from homology"/>
<protein>
    <recommendedName>
        <fullName evidence="3">Prepilin type IV endopeptidase peptidase domain-containing protein</fullName>
    </recommendedName>
</protein>
<dbReference type="PANTHER" id="PTHR30487">
    <property type="entry name" value="TYPE 4 PREPILIN-LIKE PROTEINS LEADER PEPTIDE-PROCESSING ENZYME"/>
    <property type="match status" value="1"/>
</dbReference>
<evidence type="ECO:0000256" key="1">
    <source>
        <dbReference type="ARBA" id="ARBA00005801"/>
    </source>
</evidence>
<dbReference type="GO" id="GO:0005886">
    <property type="term" value="C:plasma membrane"/>
    <property type="evidence" value="ECO:0007669"/>
    <property type="project" value="TreeGrafter"/>
</dbReference>